<proteinExistence type="predicted"/>
<keyword evidence="4" id="KW-1185">Reference proteome</keyword>
<evidence type="ECO:0000256" key="1">
    <source>
        <dbReference type="SAM" id="MobiDB-lite"/>
    </source>
</evidence>
<feature type="region of interest" description="Disordered" evidence="1">
    <location>
        <begin position="285"/>
        <end position="340"/>
    </location>
</feature>
<organism evidence="3 4">
    <name type="scientific">Kitasatospora terrestris</name>
    <dbReference type="NCBI Taxonomy" id="258051"/>
    <lineage>
        <taxon>Bacteria</taxon>
        <taxon>Bacillati</taxon>
        <taxon>Actinomycetota</taxon>
        <taxon>Actinomycetes</taxon>
        <taxon>Kitasatosporales</taxon>
        <taxon>Streptomycetaceae</taxon>
        <taxon>Kitasatospora</taxon>
    </lineage>
</organism>
<evidence type="ECO:0000256" key="2">
    <source>
        <dbReference type="SAM" id="Phobius"/>
    </source>
</evidence>
<dbReference type="RefSeq" id="WP_345698029.1">
    <property type="nucleotide sequence ID" value="NZ_BAABIS010000001.1"/>
</dbReference>
<feature type="transmembrane region" description="Helical" evidence="2">
    <location>
        <begin position="49"/>
        <end position="69"/>
    </location>
</feature>
<evidence type="ECO:0000313" key="3">
    <source>
        <dbReference type="EMBL" id="GAA4856750.1"/>
    </source>
</evidence>
<dbReference type="EMBL" id="BAABIS010000001">
    <property type="protein sequence ID" value="GAA4856750.1"/>
    <property type="molecule type" value="Genomic_DNA"/>
</dbReference>
<reference evidence="4" key="1">
    <citation type="journal article" date="2019" name="Int. J. Syst. Evol. Microbiol.">
        <title>The Global Catalogue of Microorganisms (GCM) 10K type strain sequencing project: providing services to taxonomists for standard genome sequencing and annotation.</title>
        <authorList>
            <consortium name="The Broad Institute Genomics Platform"/>
            <consortium name="The Broad Institute Genome Sequencing Center for Infectious Disease"/>
            <person name="Wu L."/>
            <person name="Ma J."/>
        </authorList>
    </citation>
    <scope>NUCLEOTIDE SEQUENCE [LARGE SCALE GENOMIC DNA]</scope>
    <source>
        <strain evidence="4">JCM 13006</strain>
    </source>
</reference>
<keyword evidence="2" id="KW-0472">Membrane</keyword>
<evidence type="ECO:0008006" key="5">
    <source>
        <dbReference type="Google" id="ProtNLM"/>
    </source>
</evidence>
<protein>
    <recommendedName>
        <fullName evidence="5">DUF11 domain-containing protein</fullName>
    </recommendedName>
</protein>
<feature type="region of interest" description="Disordered" evidence="1">
    <location>
        <begin position="74"/>
        <end position="97"/>
    </location>
</feature>
<evidence type="ECO:0000313" key="4">
    <source>
        <dbReference type="Proteomes" id="UP001501752"/>
    </source>
</evidence>
<feature type="compositionally biased region" description="Low complexity" evidence="1">
    <location>
        <begin position="295"/>
        <end position="311"/>
    </location>
</feature>
<comment type="caution">
    <text evidence="3">The sequence shown here is derived from an EMBL/GenBank/DDBJ whole genome shotgun (WGS) entry which is preliminary data.</text>
</comment>
<dbReference type="Proteomes" id="UP001501752">
    <property type="component" value="Unassembled WGS sequence"/>
</dbReference>
<accession>A0ABP9DRJ8</accession>
<gene>
    <name evidence="3" type="ORF">GCM10023235_37920</name>
</gene>
<feature type="compositionally biased region" description="Low complexity" evidence="1">
    <location>
        <begin position="82"/>
        <end position="93"/>
    </location>
</feature>
<keyword evidence="2" id="KW-1133">Transmembrane helix</keyword>
<keyword evidence="2" id="KW-0812">Transmembrane</keyword>
<sequence length="340" mass="34641">MSSDKHPAEETPTERLLREALTARANQVTVHSLRQAAPPKRRLRKLKPVYAVTVPLFALAAASAGFYTIHGTPTAAKRDNGPAASVSATAPPTGDIQIPVEPSPSPSPSMTITPGGVPAIPQDYQSAAFTVTVDGLAKGTTLTAGADPLVFKVTFTNTTEVSFPKVVPALRWLGTVPVCAAAGPDQLQFDSGSGWKDSAAGDETKVYDQVQRGDGGFSLGPGESRTIKYRIRLDSHRQPADSLLLTAAAYGISNAYAGPSPDPSLRHADTLGSANIDVKVLPATTGPGSGCDGGAAVASPSATPTPRPSQSVPAASTSADPSTGASVPAAATTAAARTGR</sequence>
<feature type="compositionally biased region" description="Low complexity" evidence="1">
    <location>
        <begin position="321"/>
        <end position="340"/>
    </location>
</feature>
<name>A0ABP9DRJ8_9ACTN</name>